<dbReference type="EMBL" id="FNHE01000004">
    <property type="protein sequence ID" value="SDM24087.1"/>
    <property type="molecule type" value="Genomic_DNA"/>
</dbReference>
<dbReference type="AlphaFoldDB" id="A0A1G9RME2"/>
<dbReference type="RefSeq" id="WP_139177075.1">
    <property type="nucleotide sequence ID" value="NZ_FNHE01000004.1"/>
</dbReference>
<reference evidence="3" key="1">
    <citation type="submission" date="2016-10" db="EMBL/GenBank/DDBJ databases">
        <authorList>
            <person name="Varghese N."/>
            <person name="Submissions S."/>
        </authorList>
    </citation>
    <scope>NUCLEOTIDE SEQUENCE [LARGE SCALE GENOMIC DNA]</scope>
    <source>
        <strain evidence="3">DSM 45419</strain>
    </source>
</reference>
<dbReference type="STRING" id="1137991.SAMN05660642_01975"/>
<sequence>MPRTRVDAPAAWALAALMVVSGVTHFTTPGYYRGLVPSWLPARSALVAVSGLADVAAGVLVAAPATRRTGGWATAALITTYLPAHLEPLRHRHTAQRAFDRPVGVAARVLVNLGYVAWAAAVARRATARPRTG</sequence>
<gene>
    <name evidence="2" type="ORF">SAMN05660642_01975</name>
</gene>
<keyword evidence="1" id="KW-0812">Transmembrane</keyword>
<name>A0A1G9RME2_9ACTN</name>
<keyword evidence="1" id="KW-1133">Transmembrane helix</keyword>
<protein>
    <submittedName>
        <fullName evidence="2">Uncharacterized membrane protein</fullName>
    </submittedName>
</protein>
<feature type="transmembrane region" description="Helical" evidence="1">
    <location>
        <begin position="12"/>
        <end position="32"/>
    </location>
</feature>
<organism evidence="2 3">
    <name type="scientific">Geodermatophilus siccatus</name>
    <dbReference type="NCBI Taxonomy" id="1137991"/>
    <lineage>
        <taxon>Bacteria</taxon>
        <taxon>Bacillati</taxon>
        <taxon>Actinomycetota</taxon>
        <taxon>Actinomycetes</taxon>
        <taxon>Geodermatophilales</taxon>
        <taxon>Geodermatophilaceae</taxon>
        <taxon>Geodermatophilus</taxon>
    </lineage>
</organism>
<proteinExistence type="predicted"/>
<dbReference type="OrthoDB" id="5192901at2"/>
<evidence type="ECO:0000313" key="3">
    <source>
        <dbReference type="Proteomes" id="UP000198680"/>
    </source>
</evidence>
<keyword evidence="1" id="KW-0472">Membrane</keyword>
<keyword evidence="3" id="KW-1185">Reference proteome</keyword>
<dbReference type="PANTHER" id="PTHR36974">
    <property type="entry name" value="MEMBRANE PROTEIN-RELATED"/>
    <property type="match status" value="1"/>
</dbReference>
<accession>A0A1G9RME2</accession>
<dbReference type="PANTHER" id="PTHR36974:SF1">
    <property type="entry name" value="DOXX FAMILY MEMBRANE PROTEIN"/>
    <property type="match status" value="1"/>
</dbReference>
<evidence type="ECO:0000256" key="1">
    <source>
        <dbReference type="SAM" id="Phobius"/>
    </source>
</evidence>
<feature type="transmembrane region" description="Helical" evidence="1">
    <location>
        <begin position="44"/>
        <end position="63"/>
    </location>
</feature>
<dbReference type="Proteomes" id="UP000198680">
    <property type="component" value="Unassembled WGS sequence"/>
</dbReference>
<evidence type="ECO:0000313" key="2">
    <source>
        <dbReference type="EMBL" id="SDM24087.1"/>
    </source>
</evidence>